<sequence length="513" mass="58558">MPISSLLINFLLLLVLSYWIRNNTKVQKFMSAASKTILIAAFVWLAGSALAYLATPLFFDHAEANIASVAALWRQGYPIYTELDSESRYSLLYGPWPYLVTAFFQSSGLPIIFASKLSGFVNLVLLFLGIVLLAKDSLLTKKDQFYSVALISIVILGFYNFSYWNRPDSFLMTYVFWSLLLVTKRSVVETWKMYVGLGVLAGLSVNSKLHALLYFVPIVSLYCERNRERSLFKIATGIVAFVCVAVAPFFFPQVREDLYLTWLKMASKHGLAFSDTVKNVSFITSFLLLLVLIGFSKRYRITFFVFCGVSLLIAIAASKPGAGPHHFLPLVPVLLWLSNEEYYRKSSEERLRVNYIFAAFLLTVALNAVNRQKRVVELLSETPVRIKEFRDLKSILNVLPPGRAELGFSDNNNYESTFYKAYLVERGRGLFFDGASLMDMKASHLDFPDSTMTAMKSCKVPYLIFPKKGEPWSLLSFYQDTPLFSEDFKTTFRVHYERVSAMEYFTIYRCKVR</sequence>
<evidence type="ECO:0000256" key="1">
    <source>
        <dbReference type="SAM" id="Phobius"/>
    </source>
</evidence>
<dbReference type="Proteomes" id="UP000075391">
    <property type="component" value="Unassembled WGS sequence"/>
</dbReference>
<dbReference type="OrthoDB" id="524901at2"/>
<evidence type="ECO:0000313" key="4">
    <source>
        <dbReference type="Proteomes" id="UP000075391"/>
    </source>
</evidence>
<feature type="transmembrane region" description="Helical" evidence="1">
    <location>
        <begin position="111"/>
        <end position="133"/>
    </location>
</feature>
<feature type="transmembrane region" description="Helical" evidence="1">
    <location>
        <begin position="299"/>
        <end position="317"/>
    </location>
</feature>
<keyword evidence="1" id="KW-0812">Transmembrane</keyword>
<evidence type="ECO:0000313" key="3">
    <source>
        <dbReference type="EMBL" id="KYG69913.1"/>
    </source>
</evidence>
<gene>
    <name evidence="3" type="ORF">AZI85_16090</name>
</gene>
<feature type="transmembrane region" description="Helical" evidence="1">
    <location>
        <begin position="36"/>
        <end position="59"/>
    </location>
</feature>
<keyword evidence="1" id="KW-1133">Transmembrane helix</keyword>
<protein>
    <recommendedName>
        <fullName evidence="2">Glycosyltransferase RgtA/B/C/D-like domain-containing protein</fullName>
    </recommendedName>
</protein>
<evidence type="ECO:0000259" key="2">
    <source>
        <dbReference type="Pfam" id="PF13231"/>
    </source>
</evidence>
<organism evidence="3 4">
    <name type="scientific">Bdellovibrio bacteriovorus</name>
    <dbReference type="NCBI Taxonomy" id="959"/>
    <lineage>
        <taxon>Bacteria</taxon>
        <taxon>Pseudomonadati</taxon>
        <taxon>Bdellovibrionota</taxon>
        <taxon>Bdellovibrionia</taxon>
        <taxon>Bdellovibrionales</taxon>
        <taxon>Pseudobdellovibrionaceae</taxon>
        <taxon>Bdellovibrio</taxon>
    </lineage>
</organism>
<reference evidence="3 4" key="1">
    <citation type="submission" date="2016-03" db="EMBL/GenBank/DDBJ databases">
        <authorList>
            <person name="Ploux O."/>
        </authorList>
    </citation>
    <scope>NUCLEOTIDE SEQUENCE [LARGE SCALE GENOMIC DNA]</scope>
    <source>
        <strain evidence="3 4">BER2</strain>
    </source>
</reference>
<dbReference type="Pfam" id="PF13231">
    <property type="entry name" value="PMT_2"/>
    <property type="match status" value="1"/>
</dbReference>
<feature type="transmembrane region" description="Helical" evidence="1">
    <location>
        <begin position="6"/>
        <end position="24"/>
    </location>
</feature>
<feature type="transmembrane region" description="Helical" evidence="1">
    <location>
        <begin position="231"/>
        <end position="251"/>
    </location>
</feature>
<comment type="caution">
    <text evidence="3">The sequence shown here is derived from an EMBL/GenBank/DDBJ whole genome shotgun (WGS) entry which is preliminary data.</text>
</comment>
<feature type="domain" description="Glycosyltransferase RgtA/B/C/D-like" evidence="2">
    <location>
        <begin position="99"/>
        <end position="245"/>
    </location>
</feature>
<keyword evidence="1" id="KW-0472">Membrane</keyword>
<dbReference type="EMBL" id="LUKF01000005">
    <property type="protein sequence ID" value="KYG69913.1"/>
    <property type="molecule type" value="Genomic_DNA"/>
</dbReference>
<dbReference type="AlphaFoldDB" id="A0A150WTY2"/>
<feature type="transmembrane region" description="Helical" evidence="1">
    <location>
        <begin position="351"/>
        <end position="369"/>
    </location>
</feature>
<dbReference type="RefSeq" id="WP_063243125.1">
    <property type="nucleotide sequence ID" value="NZ_LUKF01000005.1"/>
</dbReference>
<feature type="transmembrane region" description="Helical" evidence="1">
    <location>
        <begin position="145"/>
        <end position="164"/>
    </location>
</feature>
<feature type="transmembrane region" description="Helical" evidence="1">
    <location>
        <begin position="193"/>
        <end position="219"/>
    </location>
</feature>
<accession>A0A150WTY2</accession>
<name>A0A150WTY2_BDEBC</name>
<dbReference type="InterPro" id="IPR038731">
    <property type="entry name" value="RgtA/B/C-like"/>
</dbReference>
<feature type="transmembrane region" description="Helical" evidence="1">
    <location>
        <begin position="271"/>
        <end position="292"/>
    </location>
</feature>
<proteinExistence type="predicted"/>